<organism evidence="4 5">
    <name type="scientific">Colocasia esculenta</name>
    <name type="common">Wild taro</name>
    <name type="synonym">Arum esculentum</name>
    <dbReference type="NCBI Taxonomy" id="4460"/>
    <lineage>
        <taxon>Eukaryota</taxon>
        <taxon>Viridiplantae</taxon>
        <taxon>Streptophyta</taxon>
        <taxon>Embryophyta</taxon>
        <taxon>Tracheophyta</taxon>
        <taxon>Spermatophyta</taxon>
        <taxon>Magnoliopsida</taxon>
        <taxon>Liliopsida</taxon>
        <taxon>Araceae</taxon>
        <taxon>Aroideae</taxon>
        <taxon>Colocasieae</taxon>
        <taxon>Colocasia</taxon>
    </lineage>
</organism>
<feature type="region of interest" description="Disordered" evidence="1">
    <location>
        <begin position="864"/>
        <end position="897"/>
    </location>
</feature>
<feature type="region of interest" description="Disordered" evidence="1">
    <location>
        <begin position="719"/>
        <end position="750"/>
    </location>
</feature>
<feature type="region of interest" description="Disordered" evidence="1">
    <location>
        <begin position="137"/>
        <end position="156"/>
    </location>
</feature>
<dbReference type="Proteomes" id="UP000652761">
    <property type="component" value="Unassembled WGS sequence"/>
</dbReference>
<keyword evidence="2" id="KW-0472">Membrane</keyword>
<feature type="compositionally biased region" description="Pro residues" evidence="1">
    <location>
        <begin position="921"/>
        <end position="933"/>
    </location>
</feature>
<protein>
    <recommendedName>
        <fullName evidence="3">DUF4283 domain-containing protein</fullName>
    </recommendedName>
</protein>
<feature type="compositionally biased region" description="Basic and acidic residues" evidence="1">
    <location>
        <begin position="488"/>
        <end position="500"/>
    </location>
</feature>
<evidence type="ECO:0000256" key="1">
    <source>
        <dbReference type="SAM" id="MobiDB-lite"/>
    </source>
</evidence>
<proteinExistence type="predicted"/>
<evidence type="ECO:0000313" key="4">
    <source>
        <dbReference type="EMBL" id="MQL82760.1"/>
    </source>
</evidence>
<dbReference type="PANTHER" id="PTHR31286:SF180">
    <property type="entry name" value="OS10G0362600 PROTEIN"/>
    <property type="match status" value="1"/>
</dbReference>
<feature type="region of interest" description="Disordered" evidence="1">
    <location>
        <begin position="917"/>
        <end position="1092"/>
    </location>
</feature>
<feature type="domain" description="DUF4283" evidence="3">
    <location>
        <begin position="257"/>
        <end position="337"/>
    </location>
</feature>
<evidence type="ECO:0000256" key="2">
    <source>
        <dbReference type="SAM" id="Phobius"/>
    </source>
</evidence>
<feature type="compositionally biased region" description="Pro residues" evidence="1">
    <location>
        <begin position="871"/>
        <end position="897"/>
    </location>
</feature>
<keyword evidence="2" id="KW-0812">Transmembrane</keyword>
<evidence type="ECO:0000313" key="5">
    <source>
        <dbReference type="Proteomes" id="UP000652761"/>
    </source>
</evidence>
<feature type="compositionally biased region" description="Low complexity" evidence="1">
    <location>
        <begin position="934"/>
        <end position="944"/>
    </location>
</feature>
<feature type="compositionally biased region" description="Polar residues" evidence="1">
    <location>
        <begin position="737"/>
        <end position="750"/>
    </location>
</feature>
<evidence type="ECO:0000259" key="3">
    <source>
        <dbReference type="Pfam" id="PF14111"/>
    </source>
</evidence>
<feature type="compositionally biased region" description="Pro residues" evidence="1">
    <location>
        <begin position="1080"/>
        <end position="1092"/>
    </location>
</feature>
<feature type="transmembrane region" description="Helical" evidence="2">
    <location>
        <begin position="1416"/>
        <end position="1436"/>
    </location>
</feature>
<feature type="compositionally biased region" description="Low complexity" evidence="1">
    <location>
        <begin position="147"/>
        <end position="156"/>
    </location>
</feature>
<keyword evidence="5" id="KW-1185">Reference proteome</keyword>
<dbReference type="InterPro" id="IPR025558">
    <property type="entry name" value="DUF4283"/>
</dbReference>
<dbReference type="OrthoDB" id="786567at2759"/>
<feature type="region of interest" description="Disordered" evidence="1">
    <location>
        <begin position="437"/>
        <end position="500"/>
    </location>
</feature>
<sequence length="1527" mass="166336">MLIGFSLPWAGEKRPLSTSFVSPAVVCTPVHPCRLTLGTVVCLWMRWIGTFERPPACSVCCSVRAYLPCAARLATSPLRGGGTPPPTHPCATPPFLLGEESWAEAFPPLEPSPSSAALGTSAHPSATAHAFFAPAHVDGTAGPSGDPHATSGAAPSSAGVAAHVAGPSTRLAAPGLQAARYVSPPIISATPAAQPPPWSVPLAHNPPAASSSFAQVLLKSMSPPVLPLVAHGPAVTDQGEPAAFFTMEEIKMSCSPLELAVIARTPQGRPPFPEIRAHLAQRFPFTQDFFISPMDGRHLLIRFQNKEDFLLLLLKEFMQVQGRPFYFFKWTMDFSPDRDCPIIPVWIEMPCLPANFHHSAMICSLAGSIGPVLKMDRNTTNPMRTQGARVNVQVDVSRKLPERIWVGIGAGGYWQSVMYPDPPKFCKSCQRLGHLESNCKKSSTPRGGDGGHLSANQKPKMQETHPQQPAPKTAWKVVKSVGNASHATSEHHGKKTDVANNDADKVFDGRFLQQTGAILEDRPPDVGVKAASSLRGASGTDVMINDGPSKVDVPTADQKHPVLAANTTMTEAKEFRSEMVTPLAVPPKDADQPQQPSEVPLPIITEQAGPTAPTPQQLAPAVIKHQPNTEIAMASEPSKTVAGCTALSSSSIDGLIYTAGQTRIAAVPSIEECHSPQSSAHLIQSCRSELHEAPLLTTPTHAALKGKTQQQAAPMASKLKGTSPSALNAGAPPWVTPQPSVQQESPAETTHTIITEQSTAHVGTPSGVEASASPSAPRMSFVEALRKKTKKVDAHMISTKPPPPSFSLAAPPQPGVKGTAGGHVIGLPAKHEIRSIPGSENSSDMDDEDPTTMHNIWSGLRFLPQSRDPALPRPVATPPPCRLPRPPCAPPRQPRPPCRLTRAIAIAARAARFANLLRPSAPGPPPSPPPSPPRHAASANHPAPCLFDPLSRTANHPRAPLRPPRAARPRGAFRQPGTSAAPPGFATPLRPITPLRPPFPASPPPRALLQRPCHPHRRATPPPPLHHLRPRLPLPPGRVTPPSAPHRRRQTKKKEGEGGDVAEASAAGPAGRRHDRRRPPVPSPAAAPLPSYPSCPSRSLLIPLWFLRDRRRKQTLLRRTGQLRVDLPVRYSTLGGAPALLSHRHHKSAIHAPIHVPFASWSSSRRILVTQRPTPYNRPSNVTSIWVISYMCHMNFSFLALLPNEKPTKIILDEENQNNYISQAIVDILLQTGEIIVDGDQTFVEFHLKFLGRTQKRSVNYFDRAWCTIDPSRSYITLGKEWLEERHVAIDANQCIIQPPHLRGKFCFSKYISPAAKPVLLEKTVIAEKPLELVSITHHLCVEPIFVDTWDQDLFVESGFHLICDDVFEISPALTATNELQDVTRNQCNYDMIWSDLDAHILCRLQLFRRLTGLDIPMVTLLVYDFIIPLPLTWILRHFETRGRVFSKQGRMMGSEKLKRWFKPPLLCFFLRDGRTPAKDWRKALPRSPAEKASSPTFYLLSGETPAISLPFPSVYRINILDNYNII</sequence>
<accession>A0A843ULS7</accession>
<feature type="compositionally biased region" description="Pro residues" evidence="1">
    <location>
        <begin position="994"/>
        <end position="1006"/>
    </location>
</feature>
<dbReference type="EMBL" id="NMUH01000652">
    <property type="protein sequence ID" value="MQL82760.1"/>
    <property type="molecule type" value="Genomic_DNA"/>
</dbReference>
<dbReference type="PANTHER" id="PTHR31286">
    <property type="entry name" value="GLYCINE-RICH CELL WALL STRUCTURAL PROTEIN 1.8-LIKE"/>
    <property type="match status" value="1"/>
</dbReference>
<reference evidence="4" key="1">
    <citation type="submission" date="2017-07" db="EMBL/GenBank/DDBJ databases">
        <title>Taro Niue Genome Assembly and Annotation.</title>
        <authorList>
            <person name="Atibalentja N."/>
            <person name="Keating K."/>
            <person name="Fields C.J."/>
        </authorList>
    </citation>
    <scope>NUCLEOTIDE SEQUENCE</scope>
    <source>
        <strain evidence="4">Niue_2</strain>
        <tissue evidence="4">Leaf</tissue>
    </source>
</reference>
<comment type="caution">
    <text evidence="4">The sequence shown here is derived from an EMBL/GenBank/DDBJ whole genome shotgun (WGS) entry which is preliminary data.</text>
</comment>
<keyword evidence="2" id="KW-1133">Transmembrane helix</keyword>
<dbReference type="InterPro" id="IPR040256">
    <property type="entry name" value="At4g02000-like"/>
</dbReference>
<feature type="compositionally biased region" description="Pro residues" evidence="1">
    <location>
        <begin position="1032"/>
        <end position="1044"/>
    </location>
</feature>
<name>A0A843ULS7_COLES</name>
<feature type="compositionally biased region" description="Polar residues" evidence="1">
    <location>
        <begin position="454"/>
        <end position="467"/>
    </location>
</feature>
<gene>
    <name evidence="4" type="ORF">Taro_015241</name>
</gene>
<dbReference type="Pfam" id="PF14111">
    <property type="entry name" value="DUF4283"/>
    <property type="match status" value="1"/>
</dbReference>